<gene>
    <name evidence="6" type="ORF">B456_004G164200</name>
    <name evidence="7" type="ORF">Gorai_014927</name>
</gene>
<dbReference type="SUPFAM" id="SSF49590">
    <property type="entry name" value="PHL pollen allergen"/>
    <property type="match status" value="1"/>
</dbReference>
<dbReference type="PANTHER" id="PTHR31692:SF56">
    <property type="entry name" value="EXPANSIN-B2-RELATED"/>
    <property type="match status" value="1"/>
</dbReference>
<accession>A0A0D2S0P9</accession>
<reference evidence="6 8" key="1">
    <citation type="journal article" date="2012" name="Nature">
        <title>Repeated polyploidization of Gossypium genomes and the evolution of spinnable cotton fibres.</title>
        <authorList>
            <person name="Paterson A.H."/>
            <person name="Wendel J.F."/>
            <person name="Gundlach H."/>
            <person name="Guo H."/>
            <person name="Jenkins J."/>
            <person name="Jin D."/>
            <person name="Llewellyn D."/>
            <person name="Showmaker K.C."/>
            <person name="Shu S."/>
            <person name="Udall J."/>
            <person name="Yoo M.J."/>
            <person name="Byers R."/>
            <person name="Chen W."/>
            <person name="Doron-Faigenboim A."/>
            <person name="Duke M.V."/>
            <person name="Gong L."/>
            <person name="Grimwood J."/>
            <person name="Grover C."/>
            <person name="Grupp K."/>
            <person name="Hu G."/>
            <person name="Lee T.H."/>
            <person name="Li J."/>
            <person name="Lin L."/>
            <person name="Liu T."/>
            <person name="Marler B.S."/>
            <person name="Page J.T."/>
            <person name="Roberts A.W."/>
            <person name="Romanel E."/>
            <person name="Sanders W.S."/>
            <person name="Szadkowski E."/>
            <person name="Tan X."/>
            <person name="Tang H."/>
            <person name="Xu C."/>
            <person name="Wang J."/>
            <person name="Wang Z."/>
            <person name="Zhang D."/>
            <person name="Zhang L."/>
            <person name="Ashrafi H."/>
            <person name="Bedon F."/>
            <person name="Bowers J.E."/>
            <person name="Brubaker C.L."/>
            <person name="Chee P.W."/>
            <person name="Das S."/>
            <person name="Gingle A.R."/>
            <person name="Haigler C.H."/>
            <person name="Harker D."/>
            <person name="Hoffmann L.V."/>
            <person name="Hovav R."/>
            <person name="Jones D.C."/>
            <person name="Lemke C."/>
            <person name="Mansoor S."/>
            <person name="ur Rahman M."/>
            <person name="Rainville L.N."/>
            <person name="Rambani A."/>
            <person name="Reddy U.K."/>
            <person name="Rong J.K."/>
            <person name="Saranga Y."/>
            <person name="Scheffler B.E."/>
            <person name="Scheffler J.A."/>
            <person name="Stelly D.M."/>
            <person name="Triplett B.A."/>
            <person name="Van Deynze A."/>
            <person name="Vaslin M.F."/>
            <person name="Waghmare V.N."/>
            <person name="Walford S.A."/>
            <person name="Wright R.J."/>
            <person name="Zaki E.A."/>
            <person name="Zhang T."/>
            <person name="Dennis E.S."/>
            <person name="Mayer K.F."/>
            <person name="Peterson D.G."/>
            <person name="Rokhsar D.S."/>
            <person name="Wang X."/>
            <person name="Schmutz J."/>
        </authorList>
    </citation>
    <scope>NUCLEOTIDE SEQUENCE [LARGE SCALE GENOMIC DNA]</scope>
</reference>
<dbReference type="PROSITE" id="PS50843">
    <property type="entry name" value="EXPANSIN_CBD"/>
    <property type="match status" value="1"/>
</dbReference>
<evidence type="ECO:0000259" key="4">
    <source>
        <dbReference type="PROSITE" id="PS50842"/>
    </source>
</evidence>
<comment type="similarity">
    <text evidence="3">Belongs to the expansin family.</text>
</comment>
<reference evidence="7" key="3">
    <citation type="submission" date="2020-04" db="EMBL/GenBank/DDBJ databases">
        <authorList>
            <person name="Grover C.E."/>
            <person name="Arick M.A. II"/>
            <person name="Thrash A."/>
            <person name="Conover J.L."/>
            <person name="Sanders W.S."/>
            <person name="Peterson D.G."/>
            <person name="Scheffler J.A."/>
            <person name="Scheffler B.E."/>
            <person name="Wendel J.F."/>
        </authorList>
    </citation>
    <scope>NUCLEOTIDE SEQUENCE</scope>
    <source>
        <strain evidence="7">8</strain>
        <tissue evidence="7">Leaf</tissue>
    </source>
</reference>
<protein>
    <recommendedName>
        <fullName evidence="10">Expansin-B2</fullName>
    </recommendedName>
</protein>
<dbReference type="Gramene" id="KJB24845">
    <property type="protein sequence ID" value="KJB24845"/>
    <property type="gene ID" value="B456_004G164200"/>
</dbReference>
<dbReference type="PANTHER" id="PTHR31692">
    <property type="entry name" value="EXPANSIN-B3"/>
    <property type="match status" value="1"/>
</dbReference>
<keyword evidence="8" id="KW-1185">Reference proteome</keyword>
<dbReference type="SMART" id="SM00837">
    <property type="entry name" value="DPBB_1"/>
    <property type="match status" value="1"/>
</dbReference>
<dbReference type="OMA" id="WLLMQES"/>
<comment type="subcellular location">
    <subcellularLocation>
        <location evidence="1">Secreted</location>
    </subcellularLocation>
</comment>
<dbReference type="STRING" id="29730.A0A0D2S0P9"/>
<dbReference type="eggNOG" id="ENOG502QRTE">
    <property type="taxonomic scope" value="Eukaryota"/>
</dbReference>
<feature type="domain" description="Expansin-like CBD" evidence="5">
    <location>
        <begin position="184"/>
        <end position="267"/>
    </location>
</feature>
<evidence type="ECO:0000313" key="8">
    <source>
        <dbReference type="Proteomes" id="UP000032304"/>
    </source>
</evidence>
<dbReference type="SUPFAM" id="SSF50685">
    <property type="entry name" value="Barwin-like endoglucanases"/>
    <property type="match status" value="1"/>
</dbReference>
<dbReference type="InterPro" id="IPR007117">
    <property type="entry name" value="Expansin_CBD"/>
</dbReference>
<dbReference type="Proteomes" id="UP000593578">
    <property type="component" value="Unassembled WGS sequence"/>
</dbReference>
<dbReference type="Gene3D" id="2.40.40.10">
    <property type="entry name" value="RlpA-like domain"/>
    <property type="match status" value="1"/>
</dbReference>
<dbReference type="EMBL" id="CM001743">
    <property type="protein sequence ID" value="KJB24845.1"/>
    <property type="molecule type" value="Genomic_DNA"/>
</dbReference>
<dbReference type="PRINTS" id="PR00829">
    <property type="entry name" value="LOLP1ALLERGN"/>
</dbReference>
<sequence length="273" mass="28613">MAFTTLGNMCSLLAFGVTFSVLFNGCFGFYPKLLNVSLAASEYDWSPAGATWYGSPTGAGSDGGSCGYGGSVSQAPFSSLVSAGGPSLYKSGKGCGACYEVKCTSNSACSGNAATVVITDECPGCVSESVHFDLSGTSFGAMAKSGQAEKLRDAGVLQIQYRKVECNYPGTTIAFHVDAGSNPNYFATLIEYEDGDGDLASVDLKQALDTDTWQPMQQSWGAVWKLDAGSRLRAPFSIKLTSLDSRNTIVATGVIPAGWEPGKTYRSVVNFKV</sequence>
<evidence type="ECO:0000256" key="3">
    <source>
        <dbReference type="RuleBase" id="RU003460"/>
    </source>
</evidence>
<organism evidence="6 8">
    <name type="scientific">Gossypium raimondii</name>
    <name type="common">Peruvian cotton</name>
    <name type="synonym">Gossypium klotzschianum subsp. raimondii</name>
    <dbReference type="NCBI Taxonomy" id="29730"/>
    <lineage>
        <taxon>Eukaryota</taxon>
        <taxon>Viridiplantae</taxon>
        <taxon>Streptophyta</taxon>
        <taxon>Embryophyta</taxon>
        <taxon>Tracheophyta</taxon>
        <taxon>Spermatophyta</taxon>
        <taxon>Magnoliopsida</taxon>
        <taxon>eudicotyledons</taxon>
        <taxon>Gunneridae</taxon>
        <taxon>Pentapetalae</taxon>
        <taxon>rosids</taxon>
        <taxon>malvids</taxon>
        <taxon>Malvales</taxon>
        <taxon>Malvaceae</taxon>
        <taxon>Malvoideae</taxon>
        <taxon>Gossypium</taxon>
    </lineage>
</organism>
<dbReference type="InterPro" id="IPR005795">
    <property type="entry name" value="LolPI"/>
</dbReference>
<dbReference type="InterPro" id="IPR009009">
    <property type="entry name" value="RlpA-like_DPBB"/>
</dbReference>
<evidence type="ECO:0008006" key="10">
    <source>
        <dbReference type="Google" id="ProtNLM"/>
    </source>
</evidence>
<evidence type="ECO:0000313" key="7">
    <source>
        <dbReference type="EMBL" id="MBA0584099.1"/>
    </source>
</evidence>
<dbReference type="InterPro" id="IPR007118">
    <property type="entry name" value="Expan_Lol_pI"/>
</dbReference>
<dbReference type="KEGG" id="gra:105791668"/>
<dbReference type="AlphaFoldDB" id="A0A0D2S0P9"/>
<evidence type="ECO:0000259" key="5">
    <source>
        <dbReference type="PROSITE" id="PS50843"/>
    </source>
</evidence>
<dbReference type="InterPro" id="IPR036908">
    <property type="entry name" value="RlpA-like_sf"/>
</dbReference>
<feature type="domain" description="Expansin-like EG45" evidence="4">
    <location>
        <begin position="63"/>
        <end position="171"/>
    </location>
</feature>
<evidence type="ECO:0000313" key="6">
    <source>
        <dbReference type="EMBL" id="KJB24845.1"/>
    </source>
</evidence>
<dbReference type="PRINTS" id="PR01225">
    <property type="entry name" value="EXPANSNFAMLY"/>
</dbReference>
<dbReference type="GO" id="GO:0009653">
    <property type="term" value="P:anatomical structure morphogenesis"/>
    <property type="evidence" value="ECO:0007669"/>
    <property type="project" value="UniProtKB-ARBA"/>
</dbReference>
<evidence type="ECO:0000256" key="2">
    <source>
        <dbReference type="ARBA" id="ARBA00022525"/>
    </source>
</evidence>
<dbReference type="GO" id="GO:0005576">
    <property type="term" value="C:extracellular region"/>
    <property type="evidence" value="ECO:0007669"/>
    <property type="project" value="UniProtKB-SubCell"/>
</dbReference>
<dbReference type="InterPro" id="IPR036749">
    <property type="entry name" value="Expansin_CBD_sf"/>
</dbReference>
<name>A0A0D2S0P9_GOSRA</name>
<reference evidence="7 9" key="2">
    <citation type="journal article" date="2019" name="Genome Biol. Evol.">
        <title>Insights into the evolution of the New World diploid cottons (Gossypium, subgenus Houzingenia) based on genome sequencing.</title>
        <authorList>
            <person name="Grover C.E."/>
            <person name="Arick M.A. 2nd"/>
            <person name="Thrash A."/>
            <person name="Conover J.L."/>
            <person name="Sanders W.S."/>
            <person name="Peterson D.G."/>
            <person name="Frelichowski J.E."/>
            <person name="Scheffler J.A."/>
            <person name="Scheffler B.E."/>
            <person name="Wendel J.F."/>
        </authorList>
    </citation>
    <scope>NUCLEOTIDE SEQUENCE [LARGE SCALE GENOMIC DNA]</scope>
    <source>
        <strain evidence="7">8</strain>
        <tissue evidence="7">Leaf</tissue>
    </source>
</reference>
<keyword evidence="2" id="KW-0964">Secreted</keyword>
<dbReference type="Pfam" id="PF01357">
    <property type="entry name" value="Expansin_C"/>
    <property type="match status" value="1"/>
</dbReference>
<dbReference type="EMBL" id="JABEZZ010000004">
    <property type="protein sequence ID" value="MBA0584099.1"/>
    <property type="molecule type" value="Genomic_DNA"/>
</dbReference>
<dbReference type="PROSITE" id="PS50842">
    <property type="entry name" value="EXPANSIN_EG45"/>
    <property type="match status" value="1"/>
</dbReference>
<evidence type="ECO:0000256" key="1">
    <source>
        <dbReference type="ARBA" id="ARBA00004613"/>
    </source>
</evidence>
<dbReference type="Proteomes" id="UP000032304">
    <property type="component" value="Chromosome 4"/>
</dbReference>
<dbReference type="Gene3D" id="2.60.40.760">
    <property type="entry name" value="Expansin, cellulose-binding-like domain"/>
    <property type="match status" value="1"/>
</dbReference>
<proteinExistence type="inferred from homology"/>
<dbReference type="Pfam" id="PF03330">
    <property type="entry name" value="DPBB_1"/>
    <property type="match status" value="1"/>
</dbReference>
<evidence type="ECO:0000313" key="9">
    <source>
        <dbReference type="Proteomes" id="UP000593578"/>
    </source>
</evidence>
<dbReference type="OrthoDB" id="406505at2759"/>
<dbReference type="InterPro" id="IPR007112">
    <property type="entry name" value="Expansin/allergen_DPBB_dom"/>
</dbReference>
<dbReference type="CDD" id="cd22275">
    <property type="entry name" value="DPBB_EXPB_N"/>
    <property type="match status" value="1"/>
</dbReference>